<evidence type="ECO:0000256" key="2">
    <source>
        <dbReference type="ARBA" id="ARBA00011655"/>
    </source>
</evidence>
<keyword evidence="3" id="KW-0963">Cytoplasm</keyword>
<evidence type="ECO:0000256" key="3">
    <source>
        <dbReference type="ARBA" id="ARBA00022490"/>
    </source>
</evidence>
<evidence type="ECO:0000313" key="13">
    <source>
        <dbReference type="Proteomes" id="UP000236333"/>
    </source>
</evidence>
<dbReference type="Pfam" id="PF03645">
    <property type="entry name" value="Tctex-1"/>
    <property type="match status" value="1"/>
</dbReference>
<dbReference type="OrthoDB" id="10260741at2759"/>
<evidence type="ECO:0000256" key="1">
    <source>
        <dbReference type="ARBA" id="ARBA00004430"/>
    </source>
</evidence>
<keyword evidence="8" id="KW-0206">Cytoskeleton</keyword>
<keyword evidence="6" id="KW-0969">Cilium</keyword>
<evidence type="ECO:0000256" key="5">
    <source>
        <dbReference type="ARBA" id="ARBA00023017"/>
    </source>
</evidence>
<keyword evidence="13" id="KW-1185">Reference proteome</keyword>
<evidence type="ECO:0000256" key="9">
    <source>
        <dbReference type="ARBA" id="ARBA00023273"/>
    </source>
</evidence>
<gene>
    <name evidence="12" type="ORF">TSOC_000252</name>
</gene>
<organism evidence="12 13">
    <name type="scientific">Tetrabaena socialis</name>
    <dbReference type="NCBI Taxonomy" id="47790"/>
    <lineage>
        <taxon>Eukaryota</taxon>
        <taxon>Viridiplantae</taxon>
        <taxon>Chlorophyta</taxon>
        <taxon>core chlorophytes</taxon>
        <taxon>Chlorophyceae</taxon>
        <taxon>CS clade</taxon>
        <taxon>Chlamydomonadales</taxon>
        <taxon>Tetrabaenaceae</taxon>
        <taxon>Tetrabaena</taxon>
    </lineage>
</organism>
<comment type="subunit">
    <text evidence="2">Consists of at least two heavy chains and a number of intermediate and light chains.</text>
</comment>
<proteinExistence type="predicted"/>
<evidence type="ECO:0000256" key="7">
    <source>
        <dbReference type="ARBA" id="ARBA00023175"/>
    </source>
</evidence>
<keyword evidence="7" id="KW-0505">Motor protein</keyword>
<evidence type="ECO:0000256" key="6">
    <source>
        <dbReference type="ARBA" id="ARBA00023069"/>
    </source>
</evidence>
<comment type="caution">
    <text evidence="12">The sequence shown here is derived from an EMBL/GenBank/DDBJ whole genome shotgun (WGS) entry which is preliminary data.</text>
</comment>
<dbReference type="InterPro" id="IPR038586">
    <property type="entry name" value="Tctex-1-like_sf"/>
</dbReference>
<dbReference type="GO" id="GO:0005874">
    <property type="term" value="C:microtubule"/>
    <property type="evidence" value="ECO:0007669"/>
    <property type="project" value="UniProtKB-KW"/>
</dbReference>
<keyword evidence="4" id="KW-0493">Microtubule</keyword>
<dbReference type="Gene3D" id="3.30.1140.40">
    <property type="entry name" value="Tctex-1"/>
    <property type="match status" value="1"/>
</dbReference>
<keyword evidence="9" id="KW-0966">Cell projection</keyword>
<dbReference type="InterPro" id="IPR005334">
    <property type="entry name" value="Tctex-1-like"/>
</dbReference>
<dbReference type="InterPro" id="IPR001372">
    <property type="entry name" value="Dynein_light_chain_typ-1/2"/>
</dbReference>
<dbReference type="SMART" id="SM01375">
    <property type="entry name" value="Dynein_light"/>
    <property type="match status" value="1"/>
</dbReference>
<dbReference type="InterPro" id="IPR037177">
    <property type="entry name" value="DLC_sf"/>
</dbReference>
<evidence type="ECO:0000313" key="12">
    <source>
        <dbReference type="EMBL" id="PNH12793.1"/>
    </source>
</evidence>
<dbReference type="SUPFAM" id="SSF54648">
    <property type="entry name" value="DLC"/>
    <property type="match status" value="1"/>
</dbReference>
<dbReference type="EMBL" id="PGGS01000004">
    <property type="protein sequence ID" value="PNH12793.1"/>
    <property type="molecule type" value="Genomic_DNA"/>
</dbReference>
<dbReference type="GO" id="GO:0007018">
    <property type="term" value="P:microtubule-based movement"/>
    <property type="evidence" value="ECO:0007669"/>
    <property type="project" value="TreeGrafter"/>
</dbReference>
<dbReference type="GO" id="GO:0045505">
    <property type="term" value="F:dynein intermediate chain binding"/>
    <property type="evidence" value="ECO:0007669"/>
    <property type="project" value="TreeGrafter"/>
</dbReference>
<dbReference type="Gene3D" id="3.30.740.10">
    <property type="entry name" value="Protein Inhibitor Of Neuronal Nitric Oxide Synthase"/>
    <property type="match status" value="1"/>
</dbReference>
<dbReference type="PANTHER" id="PTHR21255:SF7">
    <property type="entry name" value="DYNEIN LIGHT CHAIN TCTEX-TYPE PROTEIN 2B"/>
    <property type="match status" value="1"/>
</dbReference>
<dbReference type="CDD" id="cd21459">
    <property type="entry name" value="DLC-like_TCTEX1D2"/>
    <property type="match status" value="1"/>
</dbReference>
<name>A0A2J8AJW0_9CHLO</name>
<sequence length="228" mass="26461">MAEQQFEDMEAFLRVAKYTLVKFTDMNSEMKEEAMDICITAVEKYPNDAEKCTQMIKDQMDKKFGAPWHVVVGKGFSYEITYEVSSWQAAAMDDSMPFQSGGIKEVVYENTYITDPEGYGPNTKFERHKVQAVLKQVLKERIEKQKYDPVKGAQISKQLSDDLREKVKALGYDRYKLVIQVTVGQKQGQAMRIISRCLWDTQSDNFASEYYENESMYCVCQVYGLYYE</sequence>
<dbReference type="AlphaFoldDB" id="A0A2J8AJW0"/>
<dbReference type="Proteomes" id="UP000236333">
    <property type="component" value="Unassembled WGS sequence"/>
</dbReference>
<dbReference type="FunFam" id="3.30.740.10:FF:000002">
    <property type="entry name" value="Dynein light chain"/>
    <property type="match status" value="1"/>
</dbReference>
<comment type="subcellular location">
    <subcellularLocation>
        <location evidence="1">Cytoplasm</location>
        <location evidence="1">Cytoskeleton</location>
        <location evidence="1">Cilium axoneme</location>
    </subcellularLocation>
</comment>
<accession>A0A2J8AJW0</accession>
<dbReference type="CDD" id="cd21453">
    <property type="entry name" value="DLC-like_DNAL4"/>
    <property type="match status" value="1"/>
</dbReference>
<evidence type="ECO:0000256" key="8">
    <source>
        <dbReference type="ARBA" id="ARBA00023212"/>
    </source>
</evidence>
<evidence type="ECO:0000256" key="11">
    <source>
        <dbReference type="ARBA" id="ARBA00069494"/>
    </source>
</evidence>
<dbReference type="GO" id="GO:0005930">
    <property type="term" value="C:axoneme"/>
    <property type="evidence" value="ECO:0007669"/>
    <property type="project" value="UniProtKB-SubCell"/>
</dbReference>
<evidence type="ECO:0000256" key="4">
    <source>
        <dbReference type="ARBA" id="ARBA00022701"/>
    </source>
</evidence>
<protein>
    <recommendedName>
        <fullName evidence="11">Dynein axonemal light chain 4</fullName>
    </recommendedName>
</protein>
<dbReference type="GO" id="GO:0005868">
    <property type="term" value="C:cytoplasmic dynein complex"/>
    <property type="evidence" value="ECO:0007669"/>
    <property type="project" value="TreeGrafter"/>
</dbReference>
<dbReference type="Pfam" id="PF01221">
    <property type="entry name" value="Dynein_light"/>
    <property type="match status" value="1"/>
</dbReference>
<keyword evidence="5" id="KW-0243">Dynein</keyword>
<dbReference type="PANTHER" id="PTHR21255">
    <property type="entry name" value="T-COMPLEX-ASSOCIATED-TESTIS-EXPRESSED 1/ DYNEIN LIGHT CHAIN"/>
    <property type="match status" value="1"/>
</dbReference>
<reference evidence="12 13" key="1">
    <citation type="journal article" date="2017" name="Mol. Biol. Evol.">
        <title>The 4-celled Tetrabaena socialis nuclear genome reveals the essential components for genetic control of cell number at the origin of multicellularity in the volvocine lineage.</title>
        <authorList>
            <person name="Featherston J."/>
            <person name="Arakaki Y."/>
            <person name="Hanschen E.R."/>
            <person name="Ferris P.J."/>
            <person name="Michod R.E."/>
            <person name="Olson B.J.S.C."/>
            <person name="Nozaki H."/>
            <person name="Durand P.M."/>
        </authorList>
    </citation>
    <scope>NUCLEOTIDE SEQUENCE [LARGE SCALE GENOMIC DNA]</scope>
    <source>
        <strain evidence="12 13">NIES-571</strain>
    </source>
</reference>
<comment type="function">
    <text evidence="10">Force generating protein of respiratory cilia. Produces force towards the minus ends of microtubules. Dynein has ATPase activity.</text>
</comment>
<evidence type="ECO:0000256" key="10">
    <source>
        <dbReference type="ARBA" id="ARBA00057688"/>
    </source>
</evidence>